<organism evidence="2 3">
    <name type="scientific">Hymenobacter swuensis DY53</name>
    <dbReference type="NCBI Taxonomy" id="1227739"/>
    <lineage>
        <taxon>Bacteria</taxon>
        <taxon>Pseudomonadati</taxon>
        <taxon>Bacteroidota</taxon>
        <taxon>Cytophagia</taxon>
        <taxon>Cytophagales</taxon>
        <taxon>Hymenobacteraceae</taxon>
        <taxon>Hymenobacter</taxon>
    </lineage>
</organism>
<accession>W8F4Q3</accession>
<dbReference type="EMBL" id="CP007145">
    <property type="protein sequence ID" value="AHJ97586.1"/>
    <property type="molecule type" value="Genomic_DNA"/>
</dbReference>
<gene>
    <name evidence="2" type="ORF">Hsw_1991</name>
</gene>
<dbReference type="STRING" id="1227739.Hsw_1991"/>
<evidence type="ECO:0000256" key="1">
    <source>
        <dbReference type="SAM" id="MobiDB-lite"/>
    </source>
</evidence>
<dbReference type="KEGG" id="hsw:Hsw_1991"/>
<feature type="compositionally biased region" description="Polar residues" evidence="1">
    <location>
        <begin position="1"/>
        <end position="18"/>
    </location>
</feature>
<protein>
    <submittedName>
        <fullName evidence="2">Uncharacterized protein</fullName>
    </submittedName>
</protein>
<dbReference type="PATRIC" id="fig|1227739.3.peg.2207"/>
<dbReference type="Proteomes" id="UP000019423">
    <property type="component" value="Chromosome"/>
</dbReference>
<name>W8F4Q3_9BACT</name>
<sequence length="46" mass="5182">MNELNTNLNGAQQENAQLSADLRGKEQRIADTHRILDQKCRCESPA</sequence>
<evidence type="ECO:0000313" key="2">
    <source>
        <dbReference type="EMBL" id="AHJ97586.1"/>
    </source>
</evidence>
<feature type="region of interest" description="Disordered" evidence="1">
    <location>
        <begin position="1"/>
        <end position="24"/>
    </location>
</feature>
<dbReference type="HOGENOM" id="CLU_3184633_0_0_10"/>
<proteinExistence type="predicted"/>
<reference evidence="2 3" key="1">
    <citation type="submission" date="2014-01" db="EMBL/GenBank/DDBJ databases">
        <title>Complete genome sequence of ionizing-radiation resistance bacterium Hymenobacter swuensis DY53.</title>
        <authorList>
            <person name="Jung J.-H."/>
            <person name="Jeong S.-W."/>
            <person name="Joe M.-H."/>
            <person name="Cho y.-j."/>
            <person name="Kim M.-K."/>
            <person name="Lim S.-Y."/>
        </authorList>
    </citation>
    <scope>NUCLEOTIDE SEQUENCE [LARGE SCALE GENOMIC DNA]</scope>
    <source>
        <strain evidence="2 3">DY53</strain>
    </source>
</reference>
<keyword evidence="3" id="KW-1185">Reference proteome</keyword>
<evidence type="ECO:0000313" key="3">
    <source>
        <dbReference type="Proteomes" id="UP000019423"/>
    </source>
</evidence>
<dbReference type="AlphaFoldDB" id="W8F4Q3"/>